<dbReference type="SUPFAM" id="SSF54160">
    <property type="entry name" value="Chromo domain-like"/>
    <property type="match status" value="1"/>
</dbReference>
<dbReference type="PROSITE" id="PS50994">
    <property type="entry name" value="INTEGRASE"/>
    <property type="match status" value="1"/>
</dbReference>
<dbReference type="InterPro" id="IPR012337">
    <property type="entry name" value="RNaseH-like_sf"/>
</dbReference>
<dbReference type="OMA" id="DEHENTW"/>
<gene>
    <name evidence="4" type="ORF">PBRA_009590</name>
</gene>
<evidence type="ECO:0000256" key="1">
    <source>
        <dbReference type="SAM" id="MobiDB-lite"/>
    </source>
</evidence>
<proteinExistence type="predicted"/>
<dbReference type="InterPro" id="IPR016197">
    <property type="entry name" value="Chromo-like_dom_sf"/>
</dbReference>
<reference evidence="4 5" key="1">
    <citation type="submission" date="2015-02" db="EMBL/GenBank/DDBJ databases">
        <authorList>
            <person name="Chooi Y.-H."/>
        </authorList>
    </citation>
    <scope>NUCLEOTIDE SEQUENCE [LARGE SCALE GENOMIC DNA]</scope>
    <source>
        <strain evidence="4">E3</strain>
    </source>
</reference>
<dbReference type="InterPro" id="IPR036397">
    <property type="entry name" value="RNaseH_sf"/>
</dbReference>
<feature type="compositionally biased region" description="Basic residues" evidence="1">
    <location>
        <begin position="435"/>
        <end position="454"/>
    </location>
</feature>
<dbReference type="OrthoDB" id="78677at2759"/>
<dbReference type="Pfam" id="PF00665">
    <property type="entry name" value="rve"/>
    <property type="match status" value="1"/>
</dbReference>
<dbReference type="Gene3D" id="3.30.420.10">
    <property type="entry name" value="Ribonuclease H-like superfamily/Ribonuclease H"/>
    <property type="match status" value="1"/>
</dbReference>
<dbReference type="InterPro" id="IPR001584">
    <property type="entry name" value="Integrase_cat-core"/>
</dbReference>
<sequence length="454" mass="52255">MRRFRWTGVEENVQQMCDQCLHCITTRGGERAPRPLGQAVHGHERFQVLHMDYMYVEPVRGADHDYKYILLLKDDFSGLVRLIPCTNATARTAADSLMAWIADFGTPEILVTDGGSHFTAEVMEDLSRLRHVAHHITLAYCPWSNGTVERANGTVVEMLRSLLNENQIDTHNWPYACQLVQHAMNHTPSKRRGGHAPVTAAFGIQPENPLDLIWDLKASDWRPVNPATITQHIEKMKDDFDNIHKDVEMGKEKRHRANVQQRNRQLRPGDDEAFIPGDYVLCARPNMGPGNKLIAKWNGPFRVLQRLNDQVYLLYDPLHEKEFRAHIQRIRRYADGKLNMTATMKKHLQHSNHKLLVENLADCRYNASEKRVEIKVLWEGFEEADATWEPADIIIEDVPTMARDLYDRLGDDHPQAEELRTLLNSAATNGNRQPASKRRQAKGARRQRTKRPRN</sequence>
<dbReference type="STRING" id="37360.A0A0G4IIR3"/>
<accession>A0A0G4IIR3</accession>
<evidence type="ECO:0000259" key="2">
    <source>
        <dbReference type="PROSITE" id="PS50013"/>
    </source>
</evidence>
<evidence type="ECO:0000259" key="3">
    <source>
        <dbReference type="PROSITE" id="PS50994"/>
    </source>
</evidence>
<feature type="domain" description="Integrase catalytic" evidence="3">
    <location>
        <begin position="31"/>
        <end position="205"/>
    </location>
</feature>
<evidence type="ECO:0000313" key="4">
    <source>
        <dbReference type="EMBL" id="CEO95058.1"/>
    </source>
</evidence>
<dbReference type="SUPFAM" id="SSF53098">
    <property type="entry name" value="Ribonuclease H-like"/>
    <property type="match status" value="1"/>
</dbReference>
<dbReference type="GO" id="GO:0003676">
    <property type="term" value="F:nucleic acid binding"/>
    <property type="evidence" value="ECO:0007669"/>
    <property type="project" value="InterPro"/>
</dbReference>
<feature type="region of interest" description="Disordered" evidence="1">
    <location>
        <begin position="424"/>
        <end position="454"/>
    </location>
</feature>
<dbReference type="GO" id="GO:0015074">
    <property type="term" value="P:DNA integration"/>
    <property type="evidence" value="ECO:0007669"/>
    <property type="project" value="InterPro"/>
</dbReference>
<feature type="compositionally biased region" description="Polar residues" evidence="1">
    <location>
        <begin position="424"/>
        <end position="434"/>
    </location>
</feature>
<dbReference type="Gene3D" id="2.40.50.40">
    <property type="match status" value="1"/>
</dbReference>
<dbReference type="Proteomes" id="UP000039324">
    <property type="component" value="Unassembled WGS sequence"/>
</dbReference>
<dbReference type="InterPro" id="IPR000953">
    <property type="entry name" value="Chromo/chromo_shadow_dom"/>
</dbReference>
<feature type="domain" description="Chromo" evidence="2">
    <location>
        <begin position="355"/>
        <end position="417"/>
    </location>
</feature>
<dbReference type="AlphaFoldDB" id="A0A0G4IIR3"/>
<name>A0A0G4IIR3_PLABS</name>
<protein>
    <recommendedName>
        <fullName evidence="6">Integrase catalytic domain-containing protein</fullName>
    </recommendedName>
</protein>
<keyword evidence="5" id="KW-1185">Reference proteome</keyword>
<dbReference type="InterPro" id="IPR050951">
    <property type="entry name" value="Retrovirus_Pol_polyprotein"/>
</dbReference>
<dbReference type="EMBL" id="CDSF01000005">
    <property type="protein sequence ID" value="CEO95058.1"/>
    <property type="molecule type" value="Genomic_DNA"/>
</dbReference>
<dbReference type="PANTHER" id="PTHR37984:SF5">
    <property type="entry name" value="PROTEIN NYNRIN-LIKE"/>
    <property type="match status" value="1"/>
</dbReference>
<evidence type="ECO:0008006" key="6">
    <source>
        <dbReference type="Google" id="ProtNLM"/>
    </source>
</evidence>
<dbReference type="PROSITE" id="PS50013">
    <property type="entry name" value="CHROMO_2"/>
    <property type="match status" value="1"/>
</dbReference>
<evidence type="ECO:0000313" key="5">
    <source>
        <dbReference type="Proteomes" id="UP000039324"/>
    </source>
</evidence>
<organism evidence="4 5">
    <name type="scientific">Plasmodiophora brassicae</name>
    <name type="common">Clubroot disease agent</name>
    <dbReference type="NCBI Taxonomy" id="37360"/>
    <lineage>
        <taxon>Eukaryota</taxon>
        <taxon>Sar</taxon>
        <taxon>Rhizaria</taxon>
        <taxon>Endomyxa</taxon>
        <taxon>Phytomyxea</taxon>
        <taxon>Plasmodiophorida</taxon>
        <taxon>Plasmodiophoridae</taxon>
        <taxon>Plasmodiophora</taxon>
    </lineage>
</organism>
<dbReference type="PANTHER" id="PTHR37984">
    <property type="entry name" value="PROTEIN CBG26694"/>
    <property type="match status" value="1"/>
</dbReference>